<feature type="domain" description="C-type lectin" evidence="3">
    <location>
        <begin position="45"/>
        <end position="141"/>
    </location>
</feature>
<organism evidence="4 5">
    <name type="scientific">Mesorhabditis belari</name>
    <dbReference type="NCBI Taxonomy" id="2138241"/>
    <lineage>
        <taxon>Eukaryota</taxon>
        <taxon>Metazoa</taxon>
        <taxon>Ecdysozoa</taxon>
        <taxon>Nematoda</taxon>
        <taxon>Chromadorea</taxon>
        <taxon>Rhabditida</taxon>
        <taxon>Rhabditina</taxon>
        <taxon>Rhabditomorpha</taxon>
        <taxon>Rhabditoidea</taxon>
        <taxon>Rhabditidae</taxon>
        <taxon>Mesorhabditinae</taxon>
        <taxon>Mesorhabditis</taxon>
    </lineage>
</organism>
<evidence type="ECO:0000313" key="4">
    <source>
        <dbReference type="Proteomes" id="UP000887575"/>
    </source>
</evidence>
<dbReference type="InterPro" id="IPR050976">
    <property type="entry name" value="Snaclec"/>
</dbReference>
<feature type="signal peptide" evidence="2">
    <location>
        <begin position="1"/>
        <end position="17"/>
    </location>
</feature>
<evidence type="ECO:0000256" key="2">
    <source>
        <dbReference type="SAM" id="SignalP"/>
    </source>
</evidence>
<protein>
    <recommendedName>
        <fullName evidence="3">C-type lectin domain-containing protein</fullName>
    </recommendedName>
</protein>
<dbReference type="Gene3D" id="3.10.100.10">
    <property type="entry name" value="Mannose-Binding Protein A, subunit A"/>
    <property type="match status" value="1"/>
</dbReference>
<feature type="chain" id="PRO_5042215812" description="C-type lectin domain-containing protein" evidence="2">
    <location>
        <begin position="18"/>
        <end position="152"/>
    </location>
</feature>
<name>A0AAF3J961_9BILA</name>
<dbReference type="SMART" id="SM00034">
    <property type="entry name" value="CLECT"/>
    <property type="match status" value="1"/>
</dbReference>
<dbReference type="InterPro" id="IPR001304">
    <property type="entry name" value="C-type_lectin-like"/>
</dbReference>
<dbReference type="AlphaFoldDB" id="A0AAF3J961"/>
<dbReference type="Proteomes" id="UP000887575">
    <property type="component" value="Unassembled WGS sequence"/>
</dbReference>
<proteinExistence type="predicted"/>
<accession>A0AAF3J961</accession>
<evidence type="ECO:0000256" key="1">
    <source>
        <dbReference type="ARBA" id="ARBA00023157"/>
    </source>
</evidence>
<dbReference type="InterPro" id="IPR016186">
    <property type="entry name" value="C-type_lectin-like/link_sf"/>
</dbReference>
<evidence type="ECO:0000259" key="3">
    <source>
        <dbReference type="PROSITE" id="PS50041"/>
    </source>
</evidence>
<keyword evidence="2" id="KW-0732">Signal</keyword>
<dbReference type="SUPFAM" id="SSF56436">
    <property type="entry name" value="C-type lectin-like"/>
    <property type="match status" value="1"/>
</dbReference>
<dbReference type="PANTHER" id="PTHR22991">
    <property type="entry name" value="PROTEIN CBG13490"/>
    <property type="match status" value="1"/>
</dbReference>
<dbReference type="CDD" id="cd00037">
    <property type="entry name" value="CLECT"/>
    <property type="match status" value="1"/>
</dbReference>
<keyword evidence="1" id="KW-1015">Disulfide bond</keyword>
<dbReference type="WBParaSite" id="MBELARI_LOCUS4222">
    <property type="protein sequence ID" value="MBELARI_LOCUS4222"/>
    <property type="gene ID" value="MBELARI_LOCUS4222"/>
</dbReference>
<evidence type="ECO:0000313" key="5">
    <source>
        <dbReference type="WBParaSite" id="MBELARI_LOCUS4222"/>
    </source>
</evidence>
<dbReference type="PANTHER" id="PTHR22991:SF40">
    <property type="entry name" value="PROTEIN CBG13490"/>
    <property type="match status" value="1"/>
</dbReference>
<keyword evidence="4" id="KW-1185">Reference proteome</keyword>
<reference evidence="5" key="1">
    <citation type="submission" date="2024-02" db="UniProtKB">
        <authorList>
            <consortium name="WormBaseParasite"/>
        </authorList>
    </citation>
    <scope>IDENTIFICATION</scope>
</reference>
<dbReference type="InterPro" id="IPR016187">
    <property type="entry name" value="CTDL_fold"/>
</dbReference>
<dbReference type="PROSITE" id="PS50041">
    <property type="entry name" value="C_TYPE_LECTIN_2"/>
    <property type="match status" value="1"/>
</dbReference>
<sequence length="152" mass="17059">MLSFLLTISIFLPFTIQSCINESFWSDELGTCVLPVEIATSSISAELNCQSLGGHLFSIHNAFENAAVADLHTKKLTGQLGWIGGWFNSSVPTWLWYDETPFNYQHWVASTEKGGCLYMDPRNNHDWRQIDCSGTFQYLCDLPPTTLTTPST</sequence>
<dbReference type="Pfam" id="PF00059">
    <property type="entry name" value="Lectin_C"/>
    <property type="match status" value="1"/>
</dbReference>